<gene>
    <name evidence="8" type="ORF">METZ01_LOCUS377859</name>
</gene>
<keyword evidence="2" id="KW-0808">Transferase</keyword>
<organism evidence="8">
    <name type="scientific">marine metagenome</name>
    <dbReference type="NCBI Taxonomy" id="408172"/>
    <lineage>
        <taxon>unclassified sequences</taxon>
        <taxon>metagenomes</taxon>
        <taxon>ecological metagenomes</taxon>
    </lineage>
</organism>
<accession>A0A382TTF4</accession>
<dbReference type="InterPro" id="IPR036345">
    <property type="entry name" value="ExoRNase_PH_dom2_sf"/>
</dbReference>
<dbReference type="InterPro" id="IPR027408">
    <property type="entry name" value="PNPase/RNase_PH_dom_sf"/>
</dbReference>
<feature type="domain" description="Exoribonuclease phosphorolytic" evidence="5">
    <location>
        <begin position="7"/>
        <end position="94"/>
    </location>
</feature>
<evidence type="ECO:0000259" key="5">
    <source>
        <dbReference type="Pfam" id="PF01138"/>
    </source>
</evidence>
<dbReference type="EMBL" id="UINC01138824">
    <property type="protein sequence ID" value="SVD25005.1"/>
    <property type="molecule type" value="Genomic_DNA"/>
</dbReference>
<dbReference type="GO" id="GO:0005829">
    <property type="term" value="C:cytosol"/>
    <property type="evidence" value="ECO:0007669"/>
    <property type="project" value="TreeGrafter"/>
</dbReference>
<dbReference type="InterPro" id="IPR036456">
    <property type="entry name" value="PNPase_PH_RNA-bd_sf"/>
</dbReference>
<dbReference type="GO" id="GO:0005739">
    <property type="term" value="C:mitochondrion"/>
    <property type="evidence" value="ECO:0007669"/>
    <property type="project" value="TreeGrafter"/>
</dbReference>
<dbReference type="InterPro" id="IPR012162">
    <property type="entry name" value="PNPase"/>
</dbReference>
<dbReference type="SUPFAM" id="SSF46915">
    <property type="entry name" value="Polynucleotide phosphorylase/guanosine pentaphosphate synthase (PNPase/GPSI), domain 3"/>
    <property type="match status" value="1"/>
</dbReference>
<dbReference type="InterPro" id="IPR015847">
    <property type="entry name" value="ExoRNase_PH_dom2"/>
</dbReference>
<dbReference type="AlphaFoldDB" id="A0A382TTF4"/>
<dbReference type="Gene3D" id="3.30.230.70">
    <property type="entry name" value="GHMP Kinase, N-terminal domain"/>
    <property type="match status" value="2"/>
</dbReference>
<dbReference type="Pfam" id="PF03725">
    <property type="entry name" value="RNase_PH_C"/>
    <property type="match status" value="1"/>
</dbReference>
<dbReference type="Pfam" id="PF03726">
    <property type="entry name" value="PNPase"/>
    <property type="match status" value="1"/>
</dbReference>
<dbReference type="GO" id="GO:0000175">
    <property type="term" value="F:3'-5'-RNA exonuclease activity"/>
    <property type="evidence" value="ECO:0007669"/>
    <property type="project" value="TreeGrafter"/>
</dbReference>
<dbReference type="Pfam" id="PF01138">
    <property type="entry name" value="RNase_PH"/>
    <property type="match status" value="1"/>
</dbReference>
<proteinExistence type="predicted"/>
<reference evidence="8" key="1">
    <citation type="submission" date="2018-05" db="EMBL/GenBank/DDBJ databases">
        <authorList>
            <person name="Lanie J.A."/>
            <person name="Ng W.-L."/>
            <person name="Kazmierczak K.M."/>
            <person name="Andrzejewski T.M."/>
            <person name="Davidsen T.M."/>
            <person name="Wayne K.J."/>
            <person name="Tettelin H."/>
            <person name="Glass J.I."/>
            <person name="Rusch D."/>
            <person name="Podicherti R."/>
            <person name="Tsui H.-C.T."/>
            <person name="Winkler M.E."/>
        </authorList>
    </citation>
    <scope>NUCLEOTIDE SEQUENCE</scope>
</reference>
<feature type="non-terminal residue" evidence="8">
    <location>
        <position position="1"/>
    </location>
</feature>
<dbReference type="FunFam" id="3.30.230.70:FF:000001">
    <property type="entry name" value="Polyribonucleotide nucleotidyltransferase"/>
    <property type="match status" value="1"/>
</dbReference>
<dbReference type="Gene3D" id="1.10.10.400">
    <property type="entry name" value="Polyribonucleotide nucleotidyltransferase, RNA-binding domain"/>
    <property type="match status" value="1"/>
</dbReference>
<dbReference type="SUPFAM" id="SSF55666">
    <property type="entry name" value="Ribonuclease PH domain 2-like"/>
    <property type="match status" value="1"/>
</dbReference>
<sequence length="299" mass="33344">RPDQSWFPLTVDYREKFTSAGRFPGGYFKREGRPSEKEILTSRLCDRPLRPLFPKGFLNEVQVIGFLLSTDQINEADILMVNGASAALMISDVPWNGPVGCIRLGEVDGKFVVNPTNEQMFDSALDLVYVGNEKEMMMIEGSADQMSEDRFVEALEFAHDAIQDIIAAQRELAALCGKEKKEFELIVAPDAVLDICRGIAGDRMQEAIFADSKQEREVAVSGIKDEARAACEERLGDDYDKNHVSMAFEIIQEEVYRDNILERGKRADGRAPGDLREVTCETGVVPRVHGSALFTRGET</sequence>
<dbReference type="InterPro" id="IPR015848">
    <property type="entry name" value="PNPase_PH_RNA-bd_bac/org-type"/>
</dbReference>
<dbReference type="InterPro" id="IPR001247">
    <property type="entry name" value="ExoRNase_PH_dom1"/>
</dbReference>
<dbReference type="GO" id="GO:0003723">
    <property type="term" value="F:RNA binding"/>
    <property type="evidence" value="ECO:0007669"/>
    <property type="project" value="UniProtKB-KW"/>
</dbReference>
<keyword evidence="3" id="KW-0548">Nucleotidyltransferase</keyword>
<feature type="non-terminal residue" evidence="8">
    <location>
        <position position="299"/>
    </location>
</feature>
<protein>
    <recommendedName>
        <fullName evidence="1">polyribonucleotide nucleotidyltransferase</fullName>
        <ecNumber evidence="1">2.7.7.8</ecNumber>
    </recommendedName>
</protein>
<name>A0A382TTF4_9ZZZZ</name>
<evidence type="ECO:0000256" key="1">
    <source>
        <dbReference type="ARBA" id="ARBA00012416"/>
    </source>
</evidence>
<dbReference type="SUPFAM" id="SSF54211">
    <property type="entry name" value="Ribosomal protein S5 domain 2-like"/>
    <property type="match status" value="2"/>
</dbReference>
<evidence type="ECO:0000256" key="4">
    <source>
        <dbReference type="ARBA" id="ARBA00022884"/>
    </source>
</evidence>
<dbReference type="GO" id="GO:0000965">
    <property type="term" value="P:mitochondrial RNA 3'-end processing"/>
    <property type="evidence" value="ECO:0007669"/>
    <property type="project" value="TreeGrafter"/>
</dbReference>
<feature type="domain" description="Polyribonucleotide nucleotidyltransferase RNA-binding" evidence="7">
    <location>
        <begin position="197"/>
        <end position="270"/>
    </location>
</feature>
<evidence type="ECO:0000256" key="2">
    <source>
        <dbReference type="ARBA" id="ARBA00022679"/>
    </source>
</evidence>
<evidence type="ECO:0000259" key="7">
    <source>
        <dbReference type="Pfam" id="PF03726"/>
    </source>
</evidence>
<dbReference type="PANTHER" id="PTHR11252:SF0">
    <property type="entry name" value="POLYRIBONUCLEOTIDE NUCLEOTIDYLTRANSFERASE 1, MITOCHONDRIAL"/>
    <property type="match status" value="1"/>
</dbReference>
<evidence type="ECO:0000313" key="8">
    <source>
        <dbReference type="EMBL" id="SVD25005.1"/>
    </source>
</evidence>
<evidence type="ECO:0000256" key="3">
    <source>
        <dbReference type="ARBA" id="ARBA00022695"/>
    </source>
</evidence>
<dbReference type="GO" id="GO:0004654">
    <property type="term" value="F:polyribonucleotide nucleotidyltransferase activity"/>
    <property type="evidence" value="ECO:0007669"/>
    <property type="project" value="UniProtKB-EC"/>
</dbReference>
<feature type="domain" description="Exoribonuclease phosphorolytic" evidence="6">
    <location>
        <begin position="97"/>
        <end position="161"/>
    </location>
</feature>
<dbReference type="GO" id="GO:0000958">
    <property type="term" value="P:mitochondrial mRNA catabolic process"/>
    <property type="evidence" value="ECO:0007669"/>
    <property type="project" value="TreeGrafter"/>
</dbReference>
<dbReference type="EC" id="2.7.7.8" evidence="1"/>
<keyword evidence="4" id="KW-0694">RNA-binding</keyword>
<dbReference type="InterPro" id="IPR020568">
    <property type="entry name" value="Ribosomal_Su5_D2-typ_SF"/>
</dbReference>
<dbReference type="PANTHER" id="PTHR11252">
    <property type="entry name" value="POLYRIBONUCLEOTIDE NUCLEOTIDYLTRANSFERASE"/>
    <property type="match status" value="1"/>
</dbReference>
<evidence type="ECO:0000259" key="6">
    <source>
        <dbReference type="Pfam" id="PF03725"/>
    </source>
</evidence>